<comment type="subcellular location">
    <subcellularLocation>
        <location evidence="1">Nucleus</location>
    </subcellularLocation>
</comment>
<dbReference type="GO" id="GO:0005634">
    <property type="term" value="C:nucleus"/>
    <property type="evidence" value="ECO:0007669"/>
    <property type="project" value="UniProtKB-SubCell"/>
</dbReference>
<dbReference type="SMART" id="SM01371">
    <property type="entry name" value="TFIIA"/>
    <property type="match status" value="1"/>
</dbReference>
<accession>A0ABD1J755</accession>
<protein>
    <recommendedName>
        <fullName evidence="8">General transcription factor IIA, 1-like</fullName>
    </recommendedName>
</protein>
<organism evidence="6 7">
    <name type="scientific">Coilia grayii</name>
    <name type="common">Gray's grenadier anchovy</name>
    <dbReference type="NCBI Taxonomy" id="363190"/>
    <lineage>
        <taxon>Eukaryota</taxon>
        <taxon>Metazoa</taxon>
        <taxon>Chordata</taxon>
        <taxon>Craniata</taxon>
        <taxon>Vertebrata</taxon>
        <taxon>Euteleostomi</taxon>
        <taxon>Actinopterygii</taxon>
        <taxon>Neopterygii</taxon>
        <taxon>Teleostei</taxon>
        <taxon>Clupei</taxon>
        <taxon>Clupeiformes</taxon>
        <taxon>Clupeoidei</taxon>
        <taxon>Engraulidae</taxon>
        <taxon>Coilinae</taxon>
        <taxon>Coilia</taxon>
    </lineage>
</organism>
<dbReference type="SUPFAM" id="SSF50784">
    <property type="entry name" value="Transcription factor IIA (TFIIA), beta-barrel domain"/>
    <property type="match status" value="1"/>
</dbReference>
<feature type="region of interest" description="Disordered" evidence="5">
    <location>
        <begin position="339"/>
        <end position="361"/>
    </location>
</feature>
<comment type="caution">
    <text evidence="6">The sequence shown here is derived from an EMBL/GenBank/DDBJ whole genome shotgun (WGS) entry which is preliminary data.</text>
</comment>
<dbReference type="EMBL" id="JBHFQA010000018">
    <property type="protein sequence ID" value="KAL2083008.1"/>
    <property type="molecule type" value="Genomic_DNA"/>
</dbReference>
<feature type="region of interest" description="Disordered" evidence="5">
    <location>
        <begin position="190"/>
        <end position="245"/>
    </location>
</feature>
<evidence type="ECO:0008006" key="8">
    <source>
        <dbReference type="Google" id="ProtNLM"/>
    </source>
</evidence>
<feature type="region of interest" description="Disordered" evidence="5">
    <location>
        <begin position="379"/>
        <end position="400"/>
    </location>
</feature>
<dbReference type="InterPro" id="IPR004855">
    <property type="entry name" value="TFIIA_asu/bsu"/>
</dbReference>
<dbReference type="Pfam" id="PF03153">
    <property type="entry name" value="TFIIA"/>
    <property type="match status" value="1"/>
</dbReference>
<keyword evidence="3" id="KW-0804">Transcription</keyword>
<dbReference type="CDD" id="cd07976">
    <property type="entry name" value="TFIIA_alpha_beta_like"/>
    <property type="match status" value="2"/>
</dbReference>
<evidence type="ECO:0000256" key="5">
    <source>
        <dbReference type="SAM" id="MobiDB-lite"/>
    </source>
</evidence>
<dbReference type="InterPro" id="IPR009088">
    <property type="entry name" value="TFIIA_b-brl"/>
</dbReference>
<dbReference type="AlphaFoldDB" id="A0ABD1J755"/>
<dbReference type="FunFam" id="1.10.287.100:FF:000001">
    <property type="entry name" value="Transcription initiation factor IIA subunit"/>
    <property type="match status" value="1"/>
</dbReference>
<name>A0ABD1J755_9TELE</name>
<evidence type="ECO:0000256" key="3">
    <source>
        <dbReference type="ARBA" id="ARBA00023163"/>
    </source>
</evidence>
<keyword evidence="4" id="KW-0539">Nucleus</keyword>
<evidence type="ECO:0000313" key="7">
    <source>
        <dbReference type="Proteomes" id="UP001591681"/>
    </source>
</evidence>
<evidence type="ECO:0000256" key="2">
    <source>
        <dbReference type="ARBA" id="ARBA00010059"/>
    </source>
</evidence>
<dbReference type="PANTHER" id="PTHR12694">
    <property type="entry name" value="TRANSCRIPTION INITIATION FACTOR IIA SUBUNIT 1"/>
    <property type="match status" value="1"/>
</dbReference>
<gene>
    <name evidence="6" type="ORF">ACEWY4_020781</name>
</gene>
<feature type="region of interest" description="Disordered" evidence="5">
    <location>
        <begin position="153"/>
        <end position="178"/>
    </location>
</feature>
<sequence length="469" mass="50451">MQSSANALCKLYLSVIDDVIENVRELFLDEEVEDGVLNELHQLWVTKVMQSKAVDGFRKDAINPSNFALQLPASYTQTLQKQSAASIILPPGQNVQNYTAKTSGAAPVTTFSLPPGVTYPVHIPAGVTLQTASGHLYKVNVPVVVTQATRSNRTLPQAAVQKASAPSPTPHPAPNQPHTAIQQVPIQTPDQEALPNAPSNVSEPEPEDSATQIDQQAPEAPAPVSQSVPAASTTQPVAESPGEFTLDDVDFSPYLPETGLNLCPEVDVKQEQEPLPSCQMAMAGDTPDTPEVKEETADEFPVCDVSAFASLGIQLDEAIRMERLKDFNFSGLEDLVQLDGAGDGSSDEDDEDGMDIRGPVGDNDFLTLISAEALDALKEAGSSDEDGNASSSSGDEEQPVIIEEDPLNSGDDVSDQDIPDLFDTENVVVCLYEKIHRSKNNWKFNLRDGVMTYGGKDYVFSRAIGEAEW</sequence>
<comment type="similarity">
    <text evidence="2">Belongs to the TFIIA subunit 1 family.</text>
</comment>
<dbReference type="Gene3D" id="2.30.18.10">
    <property type="entry name" value="Transcription factor IIA (TFIIA), beta-barrel domain"/>
    <property type="match status" value="1"/>
</dbReference>
<dbReference type="Proteomes" id="UP001591681">
    <property type="component" value="Unassembled WGS sequence"/>
</dbReference>
<keyword evidence="7" id="KW-1185">Reference proteome</keyword>
<dbReference type="PANTHER" id="PTHR12694:SF9">
    <property type="entry name" value="TFIIA-ALPHA AND BETA-LIKE FACTOR"/>
    <property type="match status" value="1"/>
</dbReference>
<evidence type="ECO:0000313" key="6">
    <source>
        <dbReference type="EMBL" id="KAL2083008.1"/>
    </source>
</evidence>
<evidence type="ECO:0000256" key="4">
    <source>
        <dbReference type="ARBA" id="ARBA00023242"/>
    </source>
</evidence>
<feature type="compositionally biased region" description="Low complexity" evidence="5">
    <location>
        <begin position="215"/>
        <end position="232"/>
    </location>
</feature>
<reference evidence="6 7" key="1">
    <citation type="submission" date="2024-09" db="EMBL/GenBank/DDBJ databases">
        <title>A chromosome-level genome assembly of Gray's grenadier anchovy, Coilia grayii.</title>
        <authorList>
            <person name="Fu Z."/>
        </authorList>
    </citation>
    <scope>NUCLEOTIDE SEQUENCE [LARGE SCALE GENOMIC DNA]</scope>
    <source>
        <strain evidence="6">G4</strain>
        <tissue evidence="6">Muscle</tissue>
    </source>
</reference>
<dbReference type="Gene3D" id="1.10.287.100">
    <property type="match status" value="1"/>
</dbReference>
<proteinExistence type="inferred from homology"/>
<evidence type="ECO:0000256" key="1">
    <source>
        <dbReference type="ARBA" id="ARBA00004123"/>
    </source>
</evidence>
<dbReference type="SUPFAM" id="SSF47396">
    <property type="entry name" value="Transcription factor IIA (TFIIA), alpha-helical domain"/>
    <property type="match status" value="1"/>
</dbReference>